<protein>
    <recommendedName>
        <fullName evidence="3">DUF397 domain-containing protein</fullName>
    </recommendedName>
</protein>
<name>A0ABR9JIK1_9ACTN</name>
<gene>
    <name evidence="1" type="ORF">H4W34_000185</name>
</gene>
<sequence>MELPPGRRPKALVWTPERVREWHRGRERFIEAESRRVKSMDAYIGTPRPSPVMVWTPEQTGVFLDRAATHRLYASTT</sequence>
<reference evidence="1 2" key="1">
    <citation type="submission" date="2020-10" db="EMBL/GenBank/DDBJ databases">
        <title>Sequencing the genomes of 1000 actinobacteria strains.</title>
        <authorList>
            <person name="Klenk H.-P."/>
        </authorList>
    </citation>
    <scope>NUCLEOTIDE SEQUENCE [LARGE SCALE GENOMIC DNA]</scope>
    <source>
        <strain evidence="1 2">DSM 46744</strain>
    </source>
</reference>
<dbReference type="RefSeq" id="WP_225960959.1">
    <property type="nucleotide sequence ID" value="NZ_JADBDZ010000001.1"/>
</dbReference>
<proteinExistence type="predicted"/>
<dbReference type="Proteomes" id="UP000627838">
    <property type="component" value="Unassembled WGS sequence"/>
</dbReference>
<evidence type="ECO:0008006" key="3">
    <source>
        <dbReference type="Google" id="ProtNLM"/>
    </source>
</evidence>
<organism evidence="1 2">
    <name type="scientific">Actinomadura algeriensis</name>
    <dbReference type="NCBI Taxonomy" id="1679523"/>
    <lineage>
        <taxon>Bacteria</taxon>
        <taxon>Bacillati</taxon>
        <taxon>Actinomycetota</taxon>
        <taxon>Actinomycetes</taxon>
        <taxon>Streptosporangiales</taxon>
        <taxon>Thermomonosporaceae</taxon>
        <taxon>Actinomadura</taxon>
    </lineage>
</organism>
<keyword evidence="2" id="KW-1185">Reference proteome</keyword>
<comment type="caution">
    <text evidence="1">The sequence shown here is derived from an EMBL/GenBank/DDBJ whole genome shotgun (WGS) entry which is preliminary data.</text>
</comment>
<evidence type="ECO:0000313" key="1">
    <source>
        <dbReference type="EMBL" id="MBE1530352.1"/>
    </source>
</evidence>
<dbReference type="EMBL" id="JADBDZ010000001">
    <property type="protein sequence ID" value="MBE1530352.1"/>
    <property type="molecule type" value="Genomic_DNA"/>
</dbReference>
<accession>A0ABR9JIK1</accession>
<evidence type="ECO:0000313" key="2">
    <source>
        <dbReference type="Proteomes" id="UP000627838"/>
    </source>
</evidence>